<evidence type="ECO:0000313" key="2">
    <source>
        <dbReference type="Proteomes" id="UP001597460"/>
    </source>
</evidence>
<accession>A0ABW5JFR6</accession>
<evidence type="ECO:0000313" key="1">
    <source>
        <dbReference type="EMBL" id="MFD2531270.1"/>
    </source>
</evidence>
<keyword evidence="2" id="KW-1185">Reference proteome</keyword>
<sequence length="153" mass="16986">MKISATYRFIASLLSLSILIGVSIPSGLQAMSEDVCDEMKEMQHPMQPMSQHGEDCPMNGQPAEMPENQHHPKTDKTHHKAHNLGFACACSIDEAPVKTEAPVFQKVKTQMLVVVQVLEENHTTKTEFDAPSFLTSDSYSPPLIYLANESFLI</sequence>
<proteinExistence type="predicted"/>
<organism evidence="1 2">
    <name type="scientific">Gracilimonas halophila</name>
    <dbReference type="NCBI Taxonomy" id="1834464"/>
    <lineage>
        <taxon>Bacteria</taxon>
        <taxon>Pseudomonadati</taxon>
        <taxon>Balneolota</taxon>
        <taxon>Balneolia</taxon>
        <taxon>Balneolales</taxon>
        <taxon>Balneolaceae</taxon>
        <taxon>Gracilimonas</taxon>
    </lineage>
</organism>
<dbReference type="Proteomes" id="UP001597460">
    <property type="component" value="Unassembled WGS sequence"/>
</dbReference>
<protein>
    <submittedName>
        <fullName evidence="1">Uncharacterized protein</fullName>
    </submittedName>
</protein>
<comment type="caution">
    <text evidence="1">The sequence shown here is derived from an EMBL/GenBank/DDBJ whole genome shotgun (WGS) entry which is preliminary data.</text>
</comment>
<name>A0ABW5JFR6_9BACT</name>
<dbReference type="EMBL" id="JBHULI010000002">
    <property type="protein sequence ID" value="MFD2531270.1"/>
    <property type="molecule type" value="Genomic_DNA"/>
</dbReference>
<dbReference type="RefSeq" id="WP_390297992.1">
    <property type="nucleotide sequence ID" value="NZ_JBHULI010000002.1"/>
</dbReference>
<reference evidence="2" key="1">
    <citation type="journal article" date="2019" name="Int. J. Syst. Evol. Microbiol.">
        <title>The Global Catalogue of Microorganisms (GCM) 10K type strain sequencing project: providing services to taxonomists for standard genome sequencing and annotation.</title>
        <authorList>
            <consortium name="The Broad Institute Genomics Platform"/>
            <consortium name="The Broad Institute Genome Sequencing Center for Infectious Disease"/>
            <person name="Wu L."/>
            <person name="Ma J."/>
        </authorList>
    </citation>
    <scope>NUCLEOTIDE SEQUENCE [LARGE SCALE GENOMIC DNA]</scope>
    <source>
        <strain evidence="2">KCTC 52042</strain>
    </source>
</reference>
<gene>
    <name evidence="1" type="ORF">ACFSVN_02290</name>
</gene>